<evidence type="ECO:0000256" key="3">
    <source>
        <dbReference type="ARBA" id="ARBA00004496"/>
    </source>
</evidence>
<evidence type="ECO:0000256" key="2">
    <source>
        <dbReference type="ARBA" id="ARBA00004370"/>
    </source>
</evidence>
<dbReference type="InterPro" id="IPR001849">
    <property type="entry name" value="PH_domain"/>
</dbReference>
<dbReference type="GO" id="GO:0005737">
    <property type="term" value="C:cytoplasm"/>
    <property type="evidence" value="ECO:0007669"/>
    <property type="project" value="UniProtKB-SubCell"/>
</dbReference>
<feature type="region of interest" description="Disordered" evidence="7">
    <location>
        <begin position="143"/>
        <end position="169"/>
    </location>
</feature>
<dbReference type="PANTHER" id="PTHR15871:SF1">
    <property type="entry name" value="PLECKSTRIN HOMOLOGY DOMAIN-CONTAINING FAMILY O MEMBER 1"/>
    <property type="match status" value="1"/>
</dbReference>
<evidence type="ECO:0000313" key="10">
    <source>
        <dbReference type="Proteomes" id="UP000829720"/>
    </source>
</evidence>
<comment type="subcellular location">
    <subcellularLocation>
        <location evidence="3">Cytoplasm</location>
    </subcellularLocation>
    <subcellularLocation>
        <location evidence="2">Membrane</location>
    </subcellularLocation>
    <subcellularLocation>
        <location evidence="1">Nucleus</location>
    </subcellularLocation>
</comment>
<feature type="region of interest" description="Disordered" evidence="7">
    <location>
        <begin position="192"/>
        <end position="307"/>
    </location>
</feature>
<dbReference type="GO" id="GO:0032587">
    <property type="term" value="C:ruffle membrane"/>
    <property type="evidence" value="ECO:0007669"/>
    <property type="project" value="TreeGrafter"/>
</dbReference>
<comment type="caution">
    <text evidence="9">The sequence shown here is derived from an EMBL/GenBank/DDBJ whole genome shotgun (WGS) entry which is preliminary data.</text>
</comment>
<feature type="compositionally biased region" description="Polar residues" evidence="7">
    <location>
        <begin position="12"/>
        <end position="21"/>
    </location>
</feature>
<dbReference type="PANTHER" id="PTHR15871">
    <property type="entry name" value="PH DOMAIN-CONTAINING PROTEIN"/>
    <property type="match status" value="1"/>
</dbReference>
<feature type="compositionally biased region" description="Gly residues" evidence="7">
    <location>
        <begin position="337"/>
        <end position="353"/>
    </location>
</feature>
<dbReference type="GO" id="GO:1901739">
    <property type="term" value="P:regulation of myoblast fusion"/>
    <property type="evidence" value="ECO:0007669"/>
    <property type="project" value="TreeGrafter"/>
</dbReference>
<keyword evidence="4" id="KW-0963">Cytoplasm</keyword>
<dbReference type="Proteomes" id="UP000829720">
    <property type="component" value="Unassembled WGS sequence"/>
</dbReference>
<keyword evidence="6" id="KW-0539">Nucleus</keyword>
<feature type="region of interest" description="Disordered" evidence="7">
    <location>
        <begin position="80"/>
        <end position="100"/>
    </location>
</feature>
<dbReference type="OrthoDB" id="6358316at2759"/>
<sequence length="413" mass="45226">MKKSNLAKRGLQDTNQTSAQPDKTGWIRKFCGKGIFREIWKNRFVVLKGDQLYLSEKEVKDEKRVQEVIDLLDYERSEELRKSKSRSKKNHSKFTLLRSRQPGNTVPNLVFLAVSPEEKESWISILNTAITRAKNRILDEVTVEDESPLSHPTRDRPKIPHSRRLPTRGHLMAVASTSSSDGMLTLDFIQEEGSSTPEGRGPGDSSPRSTLGDSDIADPFPSPWLLPPSSRVRAKSGSLPRGSVPARDWLRPGGGQCRTPQPGKRAAAPEKNRCVSMEEILSRPRLSGPGPTPPIAVATPPTIAPPPIEDLISQKLERTQELLEGARSLSLGHGRSDSGGGDGGGGGGGGGGQMKVEKEEPEAERLLREAVSAWGEAKEVLEEVKELQVLFRKLDLGPTASPSSRPRQHMTDS</sequence>
<feature type="region of interest" description="Disordered" evidence="7">
    <location>
        <begin position="1"/>
        <end position="22"/>
    </location>
</feature>
<feature type="compositionally biased region" description="Basic and acidic residues" evidence="7">
    <location>
        <begin position="355"/>
        <end position="364"/>
    </location>
</feature>
<dbReference type="CDD" id="cd13317">
    <property type="entry name" value="PH_PLEKHO1_PLEKHO2"/>
    <property type="match status" value="1"/>
</dbReference>
<gene>
    <name evidence="9" type="ORF">AGOR_G00043640</name>
</gene>
<dbReference type="InterPro" id="IPR011993">
    <property type="entry name" value="PH-like_dom_sf"/>
</dbReference>
<dbReference type="SMART" id="SM00233">
    <property type="entry name" value="PH"/>
    <property type="match status" value="1"/>
</dbReference>
<feature type="region of interest" description="Disordered" evidence="7">
    <location>
        <begin position="392"/>
        <end position="413"/>
    </location>
</feature>
<proteinExistence type="predicted"/>
<accession>A0A8T3DYD2</accession>
<feature type="domain" description="PH" evidence="8">
    <location>
        <begin position="20"/>
        <end position="131"/>
    </location>
</feature>
<name>A0A8T3DYD2_9TELE</name>
<feature type="region of interest" description="Disordered" evidence="7">
    <location>
        <begin position="323"/>
        <end position="364"/>
    </location>
</feature>
<feature type="compositionally biased region" description="Basic residues" evidence="7">
    <location>
        <begin position="83"/>
        <end position="92"/>
    </location>
</feature>
<evidence type="ECO:0000259" key="8">
    <source>
        <dbReference type="PROSITE" id="PS50003"/>
    </source>
</evidence>
<dbReference type="InterPro" id="IPR043448">
    <property type="entry name" value="PKHO1/2"/>
</dbReference>
<evidence type="ECO:0000256" key="1">
    <source>
        <dbReference type="ARBA" id="ARBA00004123"/>
    </source>
</evidence>
<dbReference type="AlphaFoldDB" id="A0A8T3DYD2"/>
<evidence type="ECO:0000313" key="9">
    <source>
        <dbReference type="EMBL" id="KAI1902329.1"/>
    </source>
</evidence>
<organism evidence="9 10">
    <name type="scientific">Albula goreensis</name>
    <dbReference type="NCBI Taxonomy" id="1534307"/>
    <lineage>
        <taxon>Eukaryota</taxon>
        <taxon>Metazoa</taxon>
        <taxon>Chordata</taxon>
        <taxon>Craniata</taxon>
        <taxon>Vertebrata</taxon>
        <taxon>Euteleostomi</taxon>
        <taxon>Actinopterygii</taxon>
        <taxon>Neopterygii</taxon>
        <taxon>Teleostei</taxon>
        <taxon>Albuliformes</taxon>
        <taxon>Albulidae</taxon>
        <taxon>Albula</taxon>
    </lineage>
</organism>
<evidence type="ECO:0000256" key="6">
    <source>
        <dbReference type="ARBA" id="ARBA00023242"/>
    </source>
</evidence>
<keyword evidence="5" id="KW-0472">Membrane</keyword>
<dbReference type="PROSITE" id="PS50003">
    <property type="entry name" value="PH_DOMAIN"/>
    <property type="match status" value="1"/>
</dbReference>
<evidence type="ECO:0000256" key="7">
    <source>
        <dbReference type="SAM" id="MobiDB-lite"/>
    </source>
</evidence>
<dbReference type="Gene3D" id="2.30.29.30">
    <property type="entry name" value="Pleckstrin-homology domain (PH domain)/Phosphotyrosine-binding domain (PTB)"/>
    <property type="match status" value="1"/>
</dbReference>
<dbReference type="Pfam" id="PF00169">
    <property type="entry name" value="PH"/>
    <property type="match status" value="1"/>
</dbReference>
<evidence type="ECO:0000256" key="4">
    <source>
        <dbReference type="ARBA" id="ARBA00022490"/>
    </source>
</evidence>
<protein>
    <recommendedName>
        <fullName evidence="8">PH domain-containing protein</fullName>
    </recommendedName>
</protein>
<evidence type="ECO:0000256" key="5">
    <source>
        <dbReference type="ARBA" id="ARBA00023136"/>
    </source>
</evidence>
<keyword evidence="10" id="KW-1185">Reference proteome</keyword>
<dbReference type="GO" id="GO:0005634">
    <property type="term" value="C:nucleus"/>
    <property type="evidence" value="ECO:0007669"/>
    <property type="project" value="UniProtKB-SubCell"/>
</dbReference>
<dbReference type="SUPFAM" id="SSF50729">
    <property type="entry name" value="PH domain-like"/>
    <property type="match status" value="1"/>
</dbReference>
<reference evidence="9" key="1">
    <citation type="submission" date="2021-01" db="EMBL/GenBank/DDBJ databases">
        <authorList>
            <person name="Zahm M."/>
            <person name="Roques C."/>
            <person name="Cabau C."/>
            <person name="Klopp C."/>
            <person name="Donnadieu C."/>
            <person name="Jouanno E."/>
            <person name="Lampietro C."/>
            <person name="Louis A."/>
            <person name="Herpin A."/>
            <person name="Echchiki A."/>
            <person name="Berthelot C."/>
            <person name="Parey E."/>
            <person name="Roest-Crollius H."/>
            <person name="Braasch I."/>
            <person name="Postlethwait J."/>
            <person name="Bobe J."/>
            <person name="Montfort J."/>
            <person name="Bouchez O."/>
            <person name="Begum T."/>
            <person name="Mejri S."/>
            <person name="Adams A."/>
            <person name="Chen W.-J."/>
            <person name="Guiguen Y."/>
        </authorList>
    </citation>
    <scope>NUCLEOTIDE SEQUENCE</scope>
    <source>
        <tissue evidence="9">Blood</tissue>
    </source>
</reference>
<dbReference type="GO" id="GO:0036195">
    <property type="term" value="C:muscle cell projection membrane"/>
    <property type="evidence" value="ECO:0007669"/>
    <property type="project" value="TreeGrafter"/>
</dbReference>
<dbReference type="EMBL" id="JAERUA010000003">
    <property type="protein sequence ID" value="KAI1902329.1"/>
    <property type="molecule type" value="Genomic_DNA"/>
</dbReference>